<dbReference type="RefSeq" id="WP_055660803.1">
    <property type="nucleotide sequence ID" value="NZ_CABIXC010000033.1"/>
</dbReference>
<dbReference type="GO" id="GO:0030313">
    <property type="term" value="C:cell envelope"/>
    <property type="evidence" value="ECO:0007669"/>
    <property type="project" value="UniProtKB-SubCell"/>
</dbReference>
<comment type="similarity">
    <text evidence="2">Belongs to the bacterial solute-binding protein 1 family.</text>
</comment>
<keyword evidence="4 5" id="KW-0732">Signal</keyword>
<dbReference type="Gene3D" id="3.40.190.10">
    <property type="entry name" value="Periplasmic binding protein-like II"/>
    <property type="match status" value="1"/>
</dbReference>
<dbReference type="SUPFAM" id="SSF53850">
    <property type="entry name" value="Periplasmic binding protein-like II"/>
    <property type="match status" value="1"/>
</dbReference>
<dbReference type="InterPro" id="IPR006059">
    <property type="entry name" value="SBP"/>
</dbReference>
<evidence type="ECO:0000256" key="3">
    <source>
        <dbReference type="ARBA" id="ARBA00022448"/>
    </source>
</evidence>
<evidence type="ECO:0000256" key="1">
    <source>
        <dbReference type="ARBA" id="ARBA00004196"/>
    </source>
</evidence>
<evidence type="ECO:0000256" key="5">
    <source>
        <dbReference type="SAM" id="SignalP"/>
    </source>
</evidence>
<feature type="signal peptide" evidence="5">
    <location>
        <begin position="1"/>
        <end position="19"/>
    </location>
</feature>
<evidence type="ECO:0000313" key="6">
    <source>
        <dbReference type="EMBL" id="CUP45467.1"/>
    </source>
</evidence>
<dbReference type="EMBL" id="CYZE01000033">
    <property type="protein sequence ID" value="CUP45467.1"/>
    <property type="molecule type" value="Genomic_DNA"/>
</dbReference>
<dbReference type="AlphaFoldDB" id="A0A174NF11"/>
<sequence length="449" mass="49068">MYKKRVLSLVLAGILAALALGGCGKSDQGGSLKQAEDTAADTSGQAEGEGKTVLKWALWDLNSVFYYKTMAEAYEAAHPDIEIELVDLGSAGGTDYMTSLSIELTGKDTEFDMVCIQDVPGYSTLVKKGVLEPLTGYIERDGFDLSGYGGLTDQVTLDGKLYELPFRSDFWVLYYNPDLFETAGAECPSNDMTWAEYDALARKVTDTTPGKEVYGTHYHTWRSCVECLGLTDGKQTMVDGTYDFLKPYYEMVLKQQEDGVCHNYAELKTTGLHHSSAFAQGNVAMYIMGTWQISGFINKIKSGEFTEIPNWRIAKMPHPEGVEAGSTIATITGIAVPAMSDHKEEAWEFIKFMAGPEGAEIVADSGSIPAVKTEAVIDKLAAMDGFPQDEQSREALHTANTYLEMPVHEKTVQIDTALNEVHDSIMTGAVSVNDGIAQLNEEIPKILAE</sequence>
<evidence type="ECO:0000256" key="4">
    <source>
        <dbReference type="ARBA" id="ARBA00022729"/>
    </source>
</evidence>
<protein>
    <submittedName>
        <fullName evidence="6">Extracellular solute-binding protein family 1</fullName>
    </submittedName>
</protein>
<gene>
    <name evidence="6" type="primary">lacE_10</name>
    <name evidence="6" type="ORF">ERS852407_05988</name>
</gene>
<proteinExistence type="inferred from homology"/>
<dbReference type="Proteomes" id="UP000095651">
    <property type="component" value="Unassembled WGS sequence"/>
</dbReference>
<organism evidence="6 7">
    <name type="scientific">Hungatella hathewayi</name>
    <dbReference type="NCBI Taxonomy" id="154046"/>
    <lineage>
        <taxon>Bacteria</taxon>
        <taxon>Bacillati</taxon>
        <taxon>Bacillota</taxon>
        <taxon>Clostridia</taxon>
        <taxon>Lachnospirales</taxon>
        <taxon>Lachnospiraceae</taxon>
        <taxon>Hungatella</taxon>
    </lineage>
</organism>
<dbReference type="PANTHER" id="PTHR43649:SF31">
    <property type="entry name" value="SN-GLYCEROL-3-PHOSPHATE-BINDING PERIPLASMIC PROTEIN UGPB"/>
    <property type="match status" value="1"/>
</dbReference>
<comment type="subcellular location">
    <subcellularLocation>
        <location evidence="1">Cell envelope</location>
    </subcellularLocation>
</comment>
<accession>A0A174NF11</accession>
<dbReference type="InterPro" id="IPR050490">
    <property type="entry name" value="Bact_solute-bd_prot1"/>
</dbReference>
<dbReference type="CDD" id="cd13585">
    <property type="entry name" value="PBP2_TMBP_like"/>
    <property type="match status" value="1"/>
</dbReference>
<evidence type="ECO:0000313" key="7">
    <source>
        <dbReference type="Proteomes" id="UP000095651"/>
    </source>
</evidence>
<keyword evidence="3" id="KW-0813">Transport</keyword>
<reference evidence="6 7" key="1">
    <citation type="submission" date="2015-09" db="EMBL/GenBank/DDBJ databases">
        <authorList>
            <consortium name="Pathogen Informatics"/>
        </authorList>
    </citation>
    <scope>NUCLEOTIDE SEQUENCE [LARGE SCALE GENOMIC DNA]</scope>
    <source>
        <strain evidence="6 7">2789STDY5608850</strain>
    </source>
</reference>
<dbReference type="PANTHER" id="PTHR43649">
    <property type="entry name" value="ARABINOSE-BINDING PROTEIN-RELATED"/>
    <property type="match status" value="1"/>
</dbReference>
<dbReference type="PROSITE" id="PS51257">
    <property type="entry name" value="PROKAR_LIPOPROTEIN"/>
    <property type="match status" value="1"/>
</dbReference>
<name>A0A174NF11_9FIRM</name>
<dbReference type="Pfam" id="PF01547">
    <property type="entry name" value="SBP_bac_1"/>
    <property type="match status" value="1"/>
</dbReference>
<evidence type="ECO:0000256" key="2">
    <source>
        <dbReference type="ARBA" id="ARBA00008520"/>
    </source>
</evidence>
<feature type="chain" id="PRO_5038763331" evidence="5">
    <location>
        <begin position="20"/>
        <end position="449"/>
    </location>
</feature>